<keyword evidence="6" id="KW-0687">Ribonucleoprotein</keyword>
<protein>
    <recommendedName>
        <fullName evidence="3">[Ribosomal protein bS18]-alanine N-acetyltransferase</fullName>
        <ecNumber evidence="3">2.3.1.266</ecNumber>
    </recommendedName>
</protein>
<dbReference type="GO" id="GO:0005737">
    <property type="term" value="C:cytoplasm"/>
    <property type="evidence" value="ECO:0007669"/>
    <property type="project" value="UniProtKB-SubCell"/>
</dbReference>
<comment type="caution">
    <text evidence="6">The sequence shown here is derived from an EMBL/GenBank/DDBJ whole genome shotgun (WGS) entry which is preliminary data.</text>
</comment>
<keyword evidence="3" id="KW-0963">Cytoplasm</keyword>
<keyword evidence="2" id="KW-0012">Acyltransferase</keyword>
<gene>
    <name evidence="6" type="primary">rimI</name>
    <name evidence="5" type="ORF">JL107_05590</name>
    <name evidence="6" type="ORF">JL107_18435</name>
</gene>
<evidence type="ECO:0000313" key="5">
    <source>
        <dbReference type="EMBL" id="MBM9475908.1"/>
    </source>
</evidence>
<dbReference type="InterPro" id="IPR006464">
    <property type="entry name" value="AcTrfase_RimI/Ard1"/>
</dbReference>
<comment type="function">
    <text evidence="3">Acetylates the N-terminal alanine of ribosomal protein bS18.</text>
</comment>
<feature type="domain" description="N-acetyltransferase" evidence="4">
    <location>
        <begin position="1"/>
        <end position="144"/>
    </location>
</feature>
<dbReference type="PANTHER" id="PTHR43877">
    <property type="entry name" value="AMINOALKYLPHOSPHONATE N-ACETYLTRANSFERASE-RELATED-RELATED"/>
    <property type="match status" value="1"/>
</dbReference>
<dbReference type="GO" id="GO:0008999">
    <property type="term" value="F:protein-N-terminal-alanine acetyltransferase activity"/>
    <property type="evidence" value="ECO:0007669"/>
    <property type="project" value="UniProtKB-EC"/>
</dbReference>
<comment type="subcellular location">
    <subcellularLocation>
        <location evidence="3">Cytoplasm</location>
    </subcellularLocation>
</comment>
<evidence type="ECO:0000256" key="3">
    <source>
        <dbReference type="RuleBase" id="RU363094"/>
    </source>
</evidence>
<dbReference type="InterPro" id="IPR016181">
    <property type="entry name" value="Acyl_CoA_acyltransferase"/>
</dbReference>
<dbReference type="Pfam" id="PF00583">
    <property type="entry name" value="Acetyltransf_1"/>
    <property type="match status" value="1"/>
</dbReference>
<dbReference type="EMBL" id="JAERWL010000005">
    <property type="protein sequence ID" value="MBM9475908.1"/>
    <property type="molecule type" value="Genomic_DNA"/>
</dbReference>
<evidence type="ECO:0000256" key="1">
    <source>
        <dbReference type="ARBA" id="ARBA00022679"/>
    </source>
</evidence>
<name>A0A938YLX6_9ACTN</name>
<proteinExistence type="inferred from homology"/>
<keyword evidence="7" id="KW-1185">Reference proteome</keyword>
<dbReference type="InterPro" id="IPR000182">
    <property type="entry name" value="GNAT_dom"/>
</dbReference>
<evidence type="ECO:0000313" key="6">
    <source>
        <dbReference type="EMBL" id="MBM9478432.1"/>
    </source>
</evidence>
<dbReference type="GO" id="GO:0005840">
    <property type="term" value="C:ribosome"/>
    <property type="evidence" value="ECO:0007669"/>
    <property type="project" value="UniProtKB-KW"/>
</dbReference>
<dbReference type="PROSITE" id="PS51186">
    <property type="entry name" value="GNAT"/>
    <property type="match status" value="1"/>
</dbReference>
<sequence>MELADLPWWDIPALAHLEELLFPTDSPWTEAMFWGELAEGRYYRVHRDAAGRVDGYAGLAVHDDEAEVQTIGVHPAAQGAGIGRALLRDLLDHADGRRVLLDVRTDNVPALGLYAAEGFHTLGVRRRYYQPSGADAYTMERPPS</sequence>
<reference evidence="6" key="1">
    <citation type="submission" date="2021-01" db="EMBL/GenBank/DDBJ databases">
        <title>KCTC 19127 draft genome.</title>
        <authorList>
            <person name="An D."/>
        </authorList>
    </citation>
    <scope>NUCLEOTIDE SEQUENCE</scope>
    <source>
        <strain evidence="6">KCTC 19127</strain>
    </source>
</reference>
<dbReference type="InterPro" id="IPR050832">
    <property type="entry name" value="Bact_Acetyltransf"/>
</dbReference>
<dbReference type="NCBIfam" id="TIGR01575">
    <property type="entry name" value="rimI"/>
    <property type="match status" value="1"/>
</dbReference>
<dbReference type="Gene3D" id="3.40.630.30">
    <property type="match status" value="1"/>
</dbReference>
<dbReference type="SUPFAM" id="SSF55729">
    <property type="entry name" value="Acyl-CoA N-acyltransferases (Nat)"/>
    <property type="match status" value="1"/>
</dbReference>
<dbReference type="EC" id="2.3.1.266" evidence="3"/>
<comment type="catalytic activity">
    <reaction evidence="3">
        <text>N-terminal L-alanyl-[ribosomal protein bS18] + acetyl-CoA = N-terminal N(alpha)-acetyl-L-alanyl-[ribosomal protein bS18] + CoA + H(+)</text>
        <dbReference type="Rhea" id="RHEA:43756"/>
        <dbReference type="Rhea" id="RHEA-COMP:10676"/>
        <dbReference type="Rhea" id="RHEA-COMP:10677"/>
        <dbReference type="ChEBI" id="CHEBI:15378"/>
        <dbReference type="ChEBI" id="CHEBI:57287"/>
        <dbReference type="ChEBI" id="CHEBI:57288"/>
        <dbReference type="ChEBI" id="CHEBI:64718"/>
        <dbReference type="ChEBI" id="CHEBI:83683"/>
        <dbReference type="EC" id="2.3.1.266"/>
    </reaction>
</comment>
<keyword evidence="1" id="KW-0808">Transferase</keyword>
<dbReference type="EMBL" id="JAERWL010000017">
    <property type="protein sequence ID" value="MBM9478432.1"/>
    <property type="molecule type" value="Genomic_DNA"/>
</dbReference>
<evidence type="ECO:0000313" key="7">
    <source>
        <dbReference type="Proteomes" id="UP000663801"/>
    </source>
</evidence>
<keyword evidence="6" id="KW-0689">Ribosomal protein</keyword>
<dbReference type="CDD" id="cd04301">
    <property type="entry name" value="NAT_SF"/>
    <property type="match status" value="1"/>
</dbReference>
<dbReference type="Proteomes" id="UP000663801">
    <property type="component" value="Unassembled WGS sequence"/>
</dbReference>
<accession>A0A938YLX6</accession>
<evidence type="ECO:0000259" key="4">
    <source>
        <dbReference type="PROSITE" id="PS51186"/>
    </source>
</evidence>
<evidence type="ECO:0000256" key="2">
    <source>
        <dbReference type="ARBA" id="ARBA00023315"/>
    </source>
</evidence>
<comment type="similarity">
    <text evidence="3">Belongs to the acetyltransferase family. RimI subfamily.</text>
</comment>
<organism evidence="6 7">
    <name type="scientific">Nakamurella flavida</name>
    <dbReference type="NCBI Taxonomy" id="363630"/>
    <lineage>
        <taxon>Bacteria</taxon>
        <taxon>Bacillati</taxon>
        <taxon>Actinomycetota</taxon>
        <taxon>Actinomycetes</taxon>
        <taxon>Nakamurellales</taxon>
        <taxon>Nakamurellaceae</taxon>
        <taxon>Nakamurella</taxon>
    </lineage>
</organism>
<dbReference type="AlphaFoldDB" id="A0A938YLX6"/>